<proteinExistence type="inferred from homology"/>
<name>A0A3D5IWM8_9FLAO</name>
<accession>A0A3D5IWM8</accession>
<protein>
    <submittedName>
        <fullName evidence="4">Ribose 5-phosphate isomerase B</fullName>
    </submittedName>
</protein>
<dbReference type="GO" id="GO:0016861">
    <property type="term" value="F:intramolecular oxidoreductase activity, interconverting aldoses and ketoses"/>
    <property type="evidence" value="ECO:0007669"/>
    <property type="project" value="UniProtKB-ARBA"/>
</dbReference>
<keyword evidence="2 4" id="KW-0413">Isomerase</keyword>
<dbReference type="SUPFAM" id="SSF89623">
    <property type="entry name" value="Ribose/Galactose isomerase RpiB/AlsB"/>
    <property type="match status" value="1"/>
</dbReference>
<sequence>MKIGIAADHAGLEQKGKLLELLKEKNFDIEDFGAFEYESDDDYPDVVAPLAKALSDHKIDRAIAVCGSGVGVSIAANKFPGVRAALISETYSAHQGVEHDDMNMICVGGRVLGTSLILELILAFLKAEFQHKERFVRRLDKVLDIEKKNFK</sequence>
<dbReference type="NCBIfam" id="TIGR00689">
    <property type="entry name" value="rpiB_lacA_lacB"/>
    <property type="match status" value="1"/>
</dbReference>
<comment type="caution">
    <text evidence="4">The sequence shown here is derived from an EMBL/GenBank/DDBJ whole genome shotgun (WGS) entry which is preliminary data.</text>
</comment>
<dbReference type="AlphaFoldDB" id="A0A3D5IWM8"/>
<evidence type="ECO:0000256" key="2">
    <source>
        <dbReference type="ARBA" id="ARBA00023235"/>
    </source>
</evidence>
<dbReference type="InterPro" id="IPR051812">
    <property type="entry name" value="SPI_LacAB/RpiB"/>
</dbReference>
<dbReference type="EMBL" id="DPMF01000093">
    <property type="protein sequence ID" value="HCV80241.1"/>
    <property type="molecule type" value="Genomic_DNA"/>
</dbReference>
<dbReference type="InterPro" id="IPR003500">
    <property type="entry name" value="RpiB_LacA_LacB"/>
</dbReference>
<dbReference type="Gene3D" id="3.40.1400.10">
    <property type="entry name" value="Sugar-phosphate isomerase, RpiB/LacA/LacB"/>
    <property type="match status" value="1"/>
</dbReference>
<dbReference type="RefSeq" id="WP_013072060.1">
    <property type="nucleotide sequence ID" value="NZ_CAJXAW010000073.1"/>
</dbReference>
<dbReference type="NCBIfam" id="NF004051">
    <property type="entry name" value="PRK05571.1"/>
    <property type="match status" value="1"/>
</dbReference>
<dbReference type="PANTHER" id="PTHR43732">
    <property type="entry name" value="RIBOSE 5-PHOSPHATE ISOMERASE-RELATED"/>
    <property type="match status" value="1"/>
</dbReference>
<dbReference type="Proteomes" id="UP000264330">
    <property type="component" value="Unassembled WGS sequence"/>
</dbReference>
<gene>
    <name evidence="4" type="ORF">DGQ38_04245</name>
</gene>
<feature type="active site" description="Proton acceptor" evidence="3">
    <location>
        <position position="66"/>
    </location>
</feature>
<comment type="similarity">
    <text evidence="1">Belongs to the LacAB/RpiB family.</text>
</comment>
<reference evidence="4 5" key="1">
    <citation type="journal article" date="2018" name="Nat. Biotechnol.">
        <title>A standardized bacterial taxonomy based on genome phylogeny substantially revises the tree of life.</title>
        <authorList>
            <person name="Parks D.H."/>
            <person name="Chuvochina M."/>
            <person name="Waite D.W."/>
            <person name="Rinke C."/>
            <person name="Skarshewski A."/>
            <person name="Chaumeil P.A."/>
            <person name="Hugenholtz P."/>
        </authorList>
    </citation>
    <scope>NUCLEOTIDE SEQUENCE [LARGE SCALE GENOMIC DNA]</scope>
    <source>
        <strain evidence="4">UBA9359</strain>
    </source>
</reference>
<feature type="active site" description="Proton donor" evidence="3">
    <location>
        <position position="99"/>
    </location>
</feature>
<evidence type="ECO:0000256" key="3">
    <source>
        <dbReference type="PIRSR" id="PIRSR005384-1"/>
    </source>
</evidence>
<evidence type="ECO:0000313" key="5">
    <source>
        <dbReference type="Proteomes" id="UP000264330"/>
    </source>
</evidence>
<evidence type="ECO:0000256" key="1">
    <source>
        <dbReference type="ARBA" id="ARBA00008754"/>
    </source>
</evidence>
<dbReference type="InterPro" id="IPR036569">
    <property type="entry name" value="RpiB_LacA_LacB_sf"/>
</dbReference>
<dbReference type="OMA" id="DDRVDYP"/>
<dbReference type="PANTHER" id="PTHR43732:SF1">
    <property type="entry name" value="RIBOSE 5-PHOSPHATE ISOMERASE"/>
    <property type="match status" value="1"/>
</dbReference>
<evidence type="ECO:0000313" key="4">
    <source>
        <dbReference type="EMBL" id="HCV80241.1"/>
    </source>
</evidence>
<dbReference type="GO" id="GO:0005975">
    <property type="term" value="P:carbohydrate metabolic process"/>
    <property type="evidence" value="ECO:0007669"/>
    <property type="project" value="InterPro"/>
</dbReference>
<organism evidence="4 5">
    <name type="scientific">Zunongwangia profunda</name>
    <dbReference type="NCBI Taxonomy" id="398743"/>
    <lineage>
        <taxon>Bacteria</taxon>
        <taxon>Pseudomonadati</taxon>
        <taxon>Bacteroidota</taxon>
        <taxon>Flavobacteriia</taxon>
        <taxon>Flavobacteriales</taxon>
        <taxon>Flavobacteriaceae</taxon>
        <taxon>Zunongwangia</taxon>
    </lineage>
</organism>
<dbReference type="Pfam" id="PF02502">
    <property type="entry name" value="LacAB_rpiB"/>
    <property type="match status" value="1"/>
</dbReference>
<dbReference type="PIRSF" id="PIRSF005384">
    <property type="entry name" value="RpiB_LacA_B"/>
    <property type="match status" value="1"/>
</dbReference>